<dbReference type="InterPro" id="IPR011528">
    <property type="entry name" value="NERD"/>
</dbReference>
<dbReference type="Gene3D" id="3.30.200.20">
    <property type="entry name" value="Phosphorylase Kinase, domain 1"/>
    <property type="match status" value="1"/>
</dbReference>
<dbReference type="InterPro" id="IPR027417">
    <property type="entry name" value="P-loop_NTPase"/>
</dbReference>
<dbReference type="OrthoDB" id="9757917at2"/>
<dbReference type="Pfam" id="PF13087">
    <property type="entry name" value="AAA_12"/>
    <property type="match status" value="1"/>
</dbReference>
<evidence type="ECO:0000259" key="6">
    <source>
        <dbReference type="PROSITE" id="PS50011"/>
    </source>
</evidence>
<dbReference type="Gene3D" id="1.10.510.10">
    <property type="entry name" value="Transferase(Phosphotransferase) domain 1"/>
    <property type="match status" value="2"/>
</dbReference>
<feature type="domain" description="Protein kinase" evidence="6">
    <location>
        <begin position="510"/>
        <end position="879"/>
    </location>
</feature>
<dbReference type="PATRIC" id="fig|421052.3.peg.1808"/>
<keyword evidence="9" id="KW-1185">Reference proteome</keyword>
<dbReference type="eggNOG" id="COG0515">
    <property type="taxonomic scope" value="Bacteria"/>
</dbReference>
<sequence>MEIEFLSPNGMKKSEERAIKALGELRNSWKGYGSFLVRDKQGSMEIDLLIISHSRIILVEIKEWSGEIISDGKVWIQNIGNTSRRHTAPTHIKREHAERLRNLFKQELEHKWGQFYVVEYVIVLAGTAKIVNLAQSEEGVVFTLEEFLKIKEQKAYEETFPIRPEYENFLKRNKRPNEPEQIEIFEKWLKGAKHIIQDRQLEASGYKFNHLKDIIFKHPKNLYREIQGYHKDDISDRALARHWDFSSLGLFAQTTEQRANIALRESRLIKYLDKTDRNFKKDYLLEAINAISEDEVTEEVIEVYNLSNSFVKLDSYSLTLKDENDIHDLVRAILAPLSKLHELNICHRDISIYKMWWDKSNKCVLFSSFSVAKFPEELTNTSVSNLRQLLTSNDIALPEDVYGDLHALSIEDSYKIDVFQIGVAVYKVLFKKFPPKNEENVFYSDLNSSDILYGFFKKCLDIETSERFTNATEILEFFNNITVKETDLEKEDSTDVINSLNQFNSLKLPFSEWQPIPPESVQNDFQNQKIVYTTLINYKKYIVKIWSAIRVEQNEKYKGANRRFLEFIKRVELCKKNVLPVPKIEDFGFGQMGLHIVFSFIEGSTLDKYIEDKNKDNKIKICLKLINAINLMHDIGLWHGDLKPDNIVIDDKEDIKFIDFLDINLCGNVMHNNVYMPKKFLNNFEIDNYAVYLIVEEILEEYKLPFRDIMKNDLGTNFDESPSNLDNLKYFLNNILIPKKTLPKFYLNLKNRNGEYLVDDNFLNDQGEYYLSVSKKSDSDELRIYITGKNKKISLFGNIRDKIILKDASIKSILPEEWLRDSQQATNLKDIKSCVIEAEIELVSSELNSEDNNEFISFLESLSPISKLLATKIESEVILEPTSKNTEFNIKDLWQSLLEAEKDMLPTITVTAKPKIGDNGRVTIDIEENILDFQISSDDTVALVGLELESPKYYGDLVLSDSGDGYIVIENPKGINNIRENTILKLSEQRSAISWNRRNKSLQRVLDQESVIPNLIEYFEHKNFNDDYQPSSIEMPSDELFKIYDLDDSKKSAFIKVLNDPINVVMGPPGTGKTTLLANLIDYVFRTSQIKNVLLVSQSHAAVNEVVIRYREVVRKIKENSSHLAVDEVSMVRLGDLKQVPESLHDIHVNYIQNQFRTKFFREFSNRLTLLASEIGLPKDYINDISKLFINLGTIILRYDALRKDICKLKEIILNDGRKPKIESLINQKNDEINDLSKIISNYIAKFDIVDEEIFDDESILLNICNLFALRYSINNPQSIVKLVNLLNISNEWYTRLLADADNFSGFLSKSRQLVVGTLVGIGKGSYNISDASYDLVIIDEAARASASELSLAMQSGLRIILVGDHNQLPPLYMDPLITSVAQKLTTTEKEVRKTDFERLYENVEGIMLNKQYRMAPPIGNMVSEVFYNKKLETGRGVASSWLNSLSVPWNKTVTWIDTFGSNSAESQHDHRIKGKYNLTEVNLTVKIIDDFILNNTLENLLSWYTKDGKVPPIGIITGYRKQKELLEIALQNTTWFNSYKHLIRIDTIDAYQGQESRLLVLNLVRSSDKKAIGFMNKDYRINVALSRAKERLIIIGNSNIWSDIKHSDTPVYRCFKYIENKDIKNDPDYQILKIKDLNFNIEQVA</sequence>
<keyword evidence="2" id="KW-0547">Nucleotide-binding</keyword>
<evidence type="ECO:0000313" key="9">
    <source>
        <dbReference type="Proteomes" id="UP000014568"/>
    </source>
</evidence>
<evidence type="ECO:0000256" key="5">
    <source>
        <dbReference type="ARBA" id="ARBA00022840"/>
    </source>
</evidence>
<evidence type="ECO:0000256" key="3">
    <source>
        <dbReference type="ARBA" id="ARBA00022801"/>
    </source>
</evidence>
<dbReference type="GO" id="GO:0005524">
    <property type="term" value="F:ATP binding"/>
    <property type="evidence" value="ECO:0007669"/>
    <property type="project" value="UniProtKB-KW"/>
</dbReference>
<dbReference type="InterPro" id="IPR000719">
    <property type="entry name" value="Prot_kinase_dom"/>
</dbReference>
<reference evidence="8 9" key="1">
    <citation type="submission" date="2013-06" db="EMBL/GenBank/DDBJ databases">
        <title>The Genome Sequence of Acinetobacter rudis CIP 110305.</title>
        <authorList>
            <consortium name="The Broad Institute Genome Sequencing Platform"/>
            <consortium name="The Broad Institute Genome Sequencing Center for Infectious Disease"/>
            <person name="Cerqueira G."/>
            <person name="Feldgarden M."/>
            <person name="Courvalin P."/>
            <person name="Perichon B."/>
            <person name="Grillot-Courvalin C."/>
            <person name="Clermont D."/>
            <person name="Rocha E."/>
            <person name="Yoon E.-J."/>
            <person name="Nemec A."/>
            <person name="Young S.K."/>
            <person name="Zeng Q."/>
            <person name="Gargeya S."/>
            <person name="Fitzgerald M."/>
            <person name="Abouelleil A."/>
            <person name="Alvarado L."/>
            <person name="Berlin A.M."/>
            <person name="Chapman S.B."/>
            <person name="Dewar J."/>
            <person name="Goldberg J."/>
            <person name="Griggs A."/>
            <person name="Gujja S."/>
            <person name="Hansen M."/>
            <person name="Howarth C."/>
            <person name="Imamovic A."/>
            <person name="Larimer J."/>
            <person name="McCowan C."/>
            <person name="Murphy C."/>
            <person name="Pearson M."/>
            <person name="Priest M."/>
            <person name="Roberts A."/>
            <person name="Saif S."/>
            <person name="Shea T."/>
            <person name="Sykes S."/>
            <person name="Wortman J."/>
            <person name="Nusbaum C."/>
            <person name="Birren B."/>
        </authorList>
    </citation>
    <scope>NUCLEOTIDE SEQUENCE [LARGE SCALE GENOMIC DNA]</scope>
    <source>
        <strain evidence="8 9">CIP 110305</strain>
    </source>
</reference>
<dbReference type="eggNOG" id="COG0507">
    <property type="taxonomic scope" value="Bacteria"/>
</dbReference>
<gene>
    <name evidence="8" type="ORF">F945_01852</name>
</gene>
<dbReference type="PANTHER" id="PTHR43788">
    <property type="entry name" value="DNA2/NAM7 HELICASE FAMILY MEMBER"/>
    <property type="match status" value="1"/>
</dbReference>
<dbReference type="InterPro" id="IPR008271">
    <property type="entry name" value="Ser/Thr_kinase_AS"/>
</dbReference>
<dbReference type="InterPro" id="IPR011009">
    <property type="entry name" value="Kinase-like_dom_sf"/>
</dbReference>
<dbReference type="CDD" id="cd17934">
    <property type="entry name" value="DEXXQc_Upf1-like"/>
    <property type="match status" value="1"/>
</dbReference>
<dbReference type="InterPro" id="IPR047187">
    <property type="entry name" value="SF1_C_Upf1"/>
</dbReference>
<feature type="domain" description="NERD" evidence="7">
    <location>
        <begin position="10"/>
        <end position="123"/>
    </location>
</feature>
<organism evidence="8 9">
    <name type="scientific">Acinetobacter rudis CIP 110305</name>
    <dbReference type="NCBI Taxonomy" id="421052"/>
    <lineage>
        <taxon>Bacteria</taxon>
        <taxon>Pseudomonadati</taxon>
        <taxon>Pseudomonadota</taxon>
        <taxon>Gammaproteobacteria</taxon>
        <taxon>Moraxellales</taxon>
        <taxon>Moraxellaceae</taxon>
        <taxon>Acinetobacter</taxon>
    </lineage>
</organism>
<dbReference type="eggNOG" id="COG1112">
    <property type="taxonomic scope" value="Bacteria"/>
</dbReference>
<dbReference type="PROSITE" id="PS50965">
    <property type="entry name" value="NERD"/>
    <property type="match status" value="1"/>
</dbReference>
<dbReference type="GO" id="GO:0004672">
    <property type="term" value="F:protein kinase activity"/>
    <property type="evidence" value="ECO:0007669"/>
    <property type="project" value="InterPro"/>
</dbReference>
<dbReference type="SUPFAM" id="SSF52540">
    <property type="entry name" value="P-loop containing nucleoside triphosphate hydrolases"/>
    <property type="match status" value="1"/>
</dbReference>
<keyword evidence="5" id="KW-0067">ATP-binding</keyword>
<evidence type="ECO:0000256" key="2">
    <source>
        <dbReference type="ARBA" id="ARBA00022741"/>
    </source>
</evidence>
<feature type="domain" description="Protein kinase" evidence="6">
    <location>
        <begin position="182"/>
        <end position="478"/>
    </location>
</feature>
<proteinExistence type="inferred from homology"/>
<dbReference type="CDD" id="cd18808">
    <property type="entry name" value="SF1_C_Upf1"/>
    <property type="match status" value="1"/>
</dbReference>
<dbReference type="EMBL" id="ATGI01000022">
    <property type="protein sequence ID" value="EPF73973.1"/>
    <property type="molecule type" value="Genomic_DNA"/>
</dbReference>
<evidence type="ECO:0000313" key="8">
    <source>
        <dbReference type="EMBL" id="EPF73973.1"/>
    </source>
</evidence>
<dbReference type="GO" id="GO:0016787">
    <property type="term" value="F:hydrolase activity"/>
    <property type="evidence" value="ECO:0007669"/>
    <property type="project" value="UniProtKB-KW"/>
</dbReference>
<dbReference type="PANTHER" id="PTHR43788:SF8">
    <property type="entry name" value="DNA-BINDING PROTEIN SMUBP-2"/>
    <property type="match status" value="1"/>
</dbReference>
<dbReference type="Proteomes" id="UP000014568">
    <property type="component" value="Unassembled WGS sequence"/>
</dbReference>
<dbReference type="Gene3D" id="3.40.50.300">
    <property type="entry name" value="P-loop containing nucleotide triphosphate hydrolases"/>
    <property type="match status" value="2"/>
</dbReference>
<dbReference type="Pfam" id="PF13086">
    <property type="entry name" value="AAA_11"/>
    <property type="match status" value="1"/>
</dbReference>
<name>S3N6A4_9GAMM</name>
<dbReference type="SUPFAM" id="SSF56112">
    <property type="entry name" value="Protein kinase-like (PK-like)"/>
    <property type="match status" value="2"/>
</dbReference>
<comment type="similarity">
    <text evidence="1">Belongs to the DNA2/NAM7 helicase family.</text>
</comment>
<comment type="caution">
    <text evidence="8">The sequence shown here is derived from an EMBL/GenBank/DDBJ whole genome shotgun (WGS) entry which is preliminary data.</text>
</comment>
<protein>
    <submittedName>
        <fullName evidence="8">Uncharacterized protein</fullName>
    </submittedName>
</protein>
<dbReference type="RefSeq" id="WP_016656259.1">
    <property type="nucleotide sequence ID" value="NZ_KE340353.1"/>
</dbReference>
<dbReference type="STRING" id="632955.GCA_000829675_02527"/>
<dbReference type="InterPro" id="IPR050534">
    <property type="entry name" value="Coronavir_polyprotein_1ab"/>
</dbReference>
<evidence type="ECO:0000256" key="4">
    <source>
        <dbReference type="ARBA" id="ARBA00022806"/>
    </source>
</evidence>
<keyword evidence="4" id="KW-0347">Helicase</keyword>
<evidence type="ECO:0000256" key="1">
    <source>
        <dbReference type="ARBA" id="ARBA00007913"/>
    </source>
</evidence>
<dbReference type="InterPro" id="IPR041677">
    <property type="entry name" value="DNA2/NAM7_AAA_11"/>
</dbReference>
<dbReference type="PROSITE" id="PS00108">
    <property type="entry name" value="PROTEIN_KINASE_ST"/>
    <property type="match status" value="1"/>
</dbReference>
<dbReference type="HOGENOM" id="CLU_004074_0_0_6"/>
<dbReference type="InterPro" id="IPR041679">
    <property type="entry name" value="DNA2/NAM7-like_C"/>
</dbReference>
<dbReference type="Pfam" id="PF00069">
    <property type="entry name" value="Pkinase"/>
    <property type="match status" value="1"/>
</dbReference>
<dbReference type="Pfam" id="PF08378">
    <property type="entry name" value="NERD"/>
    <property type="match status" value="1"/>
</dbReference>
<evidence type="ECO:0000259" key="7">
    <source>
        <dbReference type="PROSITE" id="PS50965"/>
    </source>
</evidence>
<dbReference type="PROSITE" id="PS50011">
    <property type="entry name" value="PROTEIN_KINASE_DOM"/>
    <property type="match status" value="2"/>
</dbReference>
<keyword evidence="3" id="KW-0378">Hydrolase</keyword>
<accession>S3N6A4</accession>
<dbReference type="GO" id="GO:0043139">
    <property type="term" value="F:5'-3' DNA helicase activity"/>
    <property type="evidence" value="ECO:0007669"/>
    <property type="project" value="TreeGrafter"/>
</dbReference>